<dbReference type="RefSeq" id="WP_381350226.1">
    <property type="nucleotide sequence ID" value="NZ_JBHMCY010000091.1"/>
</dbReference>
<feature type="domain" description="Phthiocerol/phthiodiolone dimycocerosyl transferase C-terminal" evidence="12">
    <location>
        <begin position="232"/>
        <end position="379"/>
    </location>
</feature>
<dbReference type="InterPro" id="IPR052058">
    <property type="entry name" value="Alcohol_O-acetyltransferase"/>
</dbReference>
<evidence type="ECO:0000256" key="8">
    <source>
        <dbReference type="ARBA" id="ARBA00023315"/>
    </source>
</evidence>
<evidence type="ECO:0000256" key="7">
    <source>
        <dbReference type="ARBA" id="ARBA00022679"/>
    </source>
</evidence>
<organism evidence="13 14">
    <name type="scientific">Streptomyces cinereospinus</name>
    <dbReference type="NCBI Taxonomy" id="285561"/>
    <lineage>
        <taxon>Bacteria</taxon>
        <taxon>Bacillati</taxon>
        <taxon>Actinomycetota</taxon>
        <taxon>Actinomycetes</taxon>
        <taxon>Kitasatosporales</taxon>
        <taxon>Streptomycetaceae</taxon>
        <taxon>Streptomyces</taxon>
    </lineage>
</organism>
<evidence type="ECO:0000256" key="4">
    <source>
        <dbReference type="ARBA" id="ARBA00006558"/>
    </source>
</evidence>
<evidence type="ECO:0000256" key="2">
    <source>
        <dbReference type="ARBA" id="ARBA00000625"/>
    </source>
</evidence>
<dbReference type="SUPFAM" id="SSF52777">
    <property type="entry name" value="CoA-dependent acyltransferases"/>
    <property type="match status" value="2"/>
</dbReference>
<protein>
    <recommendedName>
        <fullName evidence="6">Phthiocerol/phthiodiolone dimycocerosyl transferase</fullName>
        <ecNumber evidence="5">2.3.1.282</ecNumber>
    </recommendedName>
    <alternativeName>
        <fullName evidence="11">Acyltransferase PapA5</fullName>
    </alternativeName>
    <alternativeName>
        <fullName evidence="9">Phthiocerol/phthiodiolone O-acyltransferase</fullName>
    </alternativeName>
    <alternativeName>
        <fullName evidence="10">Polyketide synthase-associated protein A5</fullName>
    </alternativeName>
</protein>
<dbReference type="Gene3D" id="3.30.559.30">
    <property type="entry name" value="Nonribosomal peptide synthetase, condensation domain"/>
    <property type="match status" value="1"/>
</dbReference>
<proteinExistence type="inferred from homology"/>
<dbReference type="EMBL" id="JBHMCY010000091">
    <property type="protein sequence ID" value="MFB9467101.1"/>
    <property type="molecule type" value="Genomic_DNA"/>
</dbReference>
<dbReference type="InterPro" id="IPR023213">
    <property type="entry name" value="CAT-like_dom_sf"/>
</dbReference>
<dbReference type="InterPro" id="IPR031641">
    <property type="entry name" value="PapA_C"/>
</dbReference>
<comment type="catalytic activity">
    <reaction evidence="2">
        <text>2 a mycocerosyl-[mycocerosic acid synthase] + a phenolphthiocerol = a dimycocerosyl phenolphthiocerol + 2 holo-[mycocerosic acid synthase].</text>
        <dbReference type="EC" id="2.3.1.282"/>
    </reaction>
</comment>
<dbReference type="EC" id="2.3.1.282" evidence="5"/>
<keyword evidence="8" id="KW-0012">Acyltransferase</keyword>
<dbReference type="PANTHER" id="PTHR28037:SF1">
    <property type="entry name" value="ALCOHOL O-ACETYLTRANSFERASE 1-RELATED"/>
    <property type="match status" value="1"/>
</dbReference>
<dbReference type="Pfam" id="PF16911">
    <property type="entry name" value="PapA_C"/>
    <property type="match status" value="1"/>
</dbReference>
<evidence type="ECO:0000256" key="9">
    <source>
        <dbReference type="ARBA" id="ARBA00030465"/>
    </source>
</evidence>
<evidence type="ECO:0000256" key="10">
    <source>
        <dbReference type="ARBA" id="ARBA00032317"/>
    </source>
</evidence>
<comment type="catalytic activity">
    <reaction evidence="1">
        <text>2 a mycocerosyl-[mycocerosic acid synthase] + a phthiocerol = a dimycocerosyl phthiocerol + 2 holo-[mycocerosic acid synthase].</text>
        <dbReference type="EC" id="2.3.1.282"/>
    </reaction>
</comment>
<evidence type="ECO:0000313" key="14">
    <source>
        <dbReference type="Proteomes" id="UP001589709"/>
    </source>
</evidence>
<dbReference type="PANTHER" id="PTHR28037">
    <property type="entry name" value="ALCOHOL O-ACETYLTRANSFERASE 1-RELATED"/>
    <property type="match status" value="1"/>
</dbReference>
<evidence type="ECO:0000256" key="11">
    <source>
        <dbReference type="ARBA" id="ARBA00033407"/>
    </source>
</evidence>
<accession>A0ABV5NAP8</accession>
<dbReference type="Proteomes" id="UP001589709">
    <property type="component" value="Unassembled WGS sequence"/>
</dbReference>
<keyword evidence="7" id="KW-0808">Transferase</keyword>
<evidence type="ECO:0000259" key="12">
    <source>
        <dbReference type="Pfam" id="PF16911"/>
    </source>
</evidence>
<reference evidence="13 14" key="1">
    <citation type="submission" date="2024-09" db="EMBL/GenBank/DDBJ databases">
        <authorList>
            <person name="Sun Q."/>
            <person name="Mori K."/>
        </authorList>
    </citation>
    <scope>NUCLEOTIDE SEQUENCE [LARGE SCALE GENOMIC DNA]</scope>
    <source>
        <strain evidence="13 14">JCM 6917</strain>
    </source>
</reference>
<name>A0ABV5NAP8_9ACTN</name>
<evidence type="ECO:0000256" key="5">
    <source>
        <dbReference type="ARBA" id="ARBA00012866"/>
    </source>
</evidence>
<evidence type="ECO:0000256" key="1">
    <source>
        <dbReference type="ARBA" id="ARBA00000026"/>
    </source>
</evidence>
<evidence type="ECO:0000256" key="6">
    <source>
        <dbReference type="ARBA" id="ARBA00013449"/>
    </source>
</evidence>
<evidence type="ECO:0000313" key="13">
    <source>
        <dbReference type="EMBL" id="MFB9467101.1"/>
    </source>
</evidence>
<comment type="caution">
    <text evidence="13">The sequence shown here is derived from an EMBL/GenBank/DDBJ whole genome shotgun (WGS) entry which is preliminary data.</text>
</comment>
<gene>
    <name evidence="13" type="ORF">ACFF45_31545</name>
</gene>
<dbReference type="Gene3D" id="3.30.559.10">
    <property type="entry name" value="Chloramphenicol acetyltransferase-like domain"/>
    <property type="match status" value="1"/>
</dbReference>
<comment type="similarity">
    <text evidence="4">Belongs to the acyltransferase PapA5 family.</text>
</comment>
<comment type="catalytic activity">
    <reaction evidence="3">
        <text>2 a mycocerosyl-[mycocerosic acid synthase] + a phthiodiolone = a dimycocerosyl phthiodiolone + 2 holo-[mycocerosic acid synthase].</text>
        <dbReference type="EC" id="2.3.1.282"/>
    </reaction>
</comment>
<sequence>MKPAEEVARPLTPLERWYWICDQISPLNVIGHVRVRGRLPEEVLGQGLDALQARHPLLRAAIRAEADGSRPHFVPVAGRPIPLRTVAVPEGEETGEPRWQRELNEREFSEPVDWATGPLVRAVAISRGEVHDLIITVPHCVADGTTVLSLLRQWLHLAARCQTGEAGGGEVHEPARALPGPEGLLPPEYRGLKGAVKVAAQLLADQSAARRLKPSRLEPSRSVPFPQRTTRLIHHELDGPGVDSLAQACKRERTTVHGLLAAAMVTAVAEDAGTGPGHLTIGSPITFREALEPAVTDDELGTYVATVPSVVAYRPEQSLWPMARTISRDLARRRNRGEHLTAIATMGFVAPRTVAKSDRFLRFMEDKGPITLCLSNLGRFDFPDRIGPWQVSDAEFVTGLSVNAYFVATVNTSHDRLAWNFTHVDQAVPRDRAARLADASVEAVLASLT</sequence>
<evidence type="ECO:0000256" key="3">
    <source>
        <dbReference type="ARBA" id="ARBA00001907"/>
    </source>
</evidence>
<keyword evidence="14" id="KW-1185">Reference proteome</keyword>